<organism evidence="2 3">
    <name type="scientific">Lacticaseibacillus paracasei subsp. paracasei Lpp22</name>
    <dbReference type="NCBI Taxonomy" id="1256221"/>
    <lineage>
        <taxon>Bacteria</taxon>
        <taxon>Bacillati</taxon>
        <taxon>Bacillota</taxon>
        <taxon>Bacilli</taxon>
        <taxon>Lactobacillales</taxon>
        <taxon>Lactobacillaceae</taxon>
        <taxon>Lacticaseibacillus</taxon>
    </lineage>
</organism>
<comment type="caution">
    <text evidence="2">The sequence shown here is derived from an EMBL/GenBank/DDBJ whole genome shotgun (WGS) entry which is preliminary data.</text>
</comment>
<dbReference type="Proteomes" id="UP000014257">
    <property type="component" value="Unassembled WGS sequence"/>
</dbReference>
<keyword evidence="1" id="KW-0812">Transmembrane</keyword>
<dbReference type="EMBL" id="ANMI01000111">
    <property type="protein sequence ID" value="EPC29306.1"/>
    <property type="molecule type" value="Genomic_DNA"/>
</dbReference>
<protein>
    <submittedName>
        <fullName evidence="2">Uncharacterized protein</fullName>
    </submittedName>
</protein>
<evidence type="ECO:0000256" key="1">
    <source>
        <dbReference type="SAM" id="Phobius"/>
    </source>
</evidence>
<gene>
    <name evidence="2" type="ORF">Lpp22_1551</name>
</gene>
<dbReference type="AlphaFoldDB" id="A0A8E0IA62"/>
<keyword evidence="1" id="KW-0472">Membrane</keyword>
<feature type="transmembrane region" description="Helical" evidence="1">
    <location>
        <begin position="27"/>
        <end position="47"/>
    </location>
</feature>
<reference evidence="2 3" key="1">
    <citation type="journal article" date="2013" name="PLoS ONE">
        <title>Lactobacillus paracasei comparative genomics: towards species pan-genome definition and exploitation of diversity.</title>
        <authorList>
            <person name="Smokvina T."/>
            <person name="Wels M."/>
            <person name="Polka J."/>
            <person name="Chervaux C."/>
            <person name="Brisse S."/>
            <person name="Boekhorst J."/>
            <person name="van Hylckama Vlieg J.E."/>
            <person name="Siezen R.J."/>
        </authorList>
    </citation>
    <scope>NUCLEOTIDE SEQUENCE [LARGE SCALE GENOMIC DNA]</scope>
    <source>
        <strain evidence="2 3">Lpp22</strain>
    </source>
</reference>
<evidence type="ECO:0000313" key="2">
    <source>
        <dbReference type="EMBL" id="EPC29306.1"/>
    </source>
</evidence>
<evidence type="ECO:0000313" key="3">
    <source>
        <dbReference type="Proteomes" id="UP000014257"/>
    </source>
</evidence>
<accession>A0A8E0IA62</accession>
<proteinExistence type="predicted"/>
<name>A0A8E0IA62_LACPA</name>
<keyword evidence="1" id="KW-1133">Transmembrane helix</keyword>
<sequence>MKHRYHLNVVFQFMLEYYFFEVIHMDIWVKLATFVGLALLTVGIYYVKEIPKMHRDLLKNVREFRNNRQLQIESYFRQQGGQELETLFENWVRLLFELEKTKTITSDQVTDLQEKTVIYGSDLTIRILSAYQADNYKHTTNSSDANIKSVVYVATLICSLKKDFTGFEIDPMTLLQIKINDFKSKTTEVQQYTDEIKREVHWE</sequence>